<dbReference type="InterPro" id="IPR050228">
    <property type="entry name" value="Carboxylesterase_BioH"/>
</dbReference>
<name>A0A838XQQ3_9HYPH</name>
<dbReference type="Pfam" id="PF12697">
    <property type="entry name" value="Abhydrolase_6"/>
    <property type="match status" value="1"/>
</dbReference>
<feature type="compositionally biased region" description="Basic and acidic residues" evidence="1">
    <location>
        <begin position="584"/>
        <end position="603"/>
    </location>
</feature>
<keyword evidence="5" id="KW-1185">Reference proteome</keyword>
<gene>
    <name evidence="4" type="ORF">H1W37_13075</name>
</gene>
<dbReference type="EMBL" id="JACEON010000012">
    <property type="protein sequence ID" value="MBA4612592.1"/>
    <property type="molecule type" value="Genomic_DNA"/>
</dbReference>
<accession>A0A838XQQ3</accession>
<dbReference type="PANTHER" id="PTHR43194">
    <property type="entry name" value="HYDROLASE ALPHA/BETA FOLD FAMILY"/>
    <property type="match status" value="1"/>
</dbReference>
<evidence type="ECO:0000313" key="4">
    <source>
        <dbReference type="EMBL" id="MBA4612592.1"/>
    </source>
</evidence>
<evidence type="ECO:0000259" key="2">
    <source>
        <dbReference type="Pfam" id="PF12146"/>
    </source>
</evidence>
<dbReference type="RefSeq" id="WP_181760790.1">
    <property type="nucleotide sequence ID" value="NZ_BMCR01000003.1"/>
</dbReference>
<dbReference type="PANTHER" id="PTHR43194:SF5">
    <property type="entry name" value="PIMELOYL-[ACYL-CARRIER PROTEIN] METHYL ESTER ESTERASE"/>
    <property type="match status" value="1"/>
</dbReference>
<protein>
    <submittedName>
        <fullName evidence="4">Alpha/beta fold hydrolase</fullName>
    </submittedName>
</protein>
<dbReference type="GO" id="GO:0016787">
    <property type="term" value="F:hydrolase activity"/>
    <property type="evidence" value="ECO:0007669"/>
    <property type="project" value="UniProtKB-KW"/>
</dbReference>
<proteinExistence type="predicted"/>
<evidence type="ECO:0000313" key="5">
    <source>
        <dbReference type="Proteomes" id="UP000559404"/>
    </source>
</evidence>
<dbReference type="AlphaFoldDB" id="A0A838XQQ3"/>
<reference evidence="4 5" key="2">
    <citation type="submission" date="2020-08" db="EMBL/GenBank/DDBJ databases">
        <title>Stappia taiwanensis sp. nov., isolated from a coastal thermal spring.</title>
        <authorList>
            <person name="Kampfer P."/>
        </authorList>
    </citation>
    <scope>NUCLEOTIDE SEQUENCE [LARGE SCALE GENOMIC DNA]</scope>
    <source>
        <strain evidence="4 5">DSM 23284</strain>
    </source>
</reference>
<dbReference type="Pfam" id="PF12146">
    <property type="entry name" value="Hydrolase_4"/>
    <property type="match status" value="1"/>
</dbReference>
<evidence type="ECO:0000256" key="1">
    <source>
        <dbReference type="SAM" id="MobiDB-lite"/>
    </source>
</evidence>
<comment type="caution">
    <text evidence="4">The sequence shown here is derived from an EMBL/GenBank/DDBJ whole genome shotgun (WGS) entry which is preliminary data.</text>
</comment>
<dbReference type="Gene3D" id="3.40.50.1820">
    <property type="entry name" value="alpha/beta hydrolase"/>
    <property type="match status" value="2"/>
</dbReference>
<reference evidence="4 5" key="1">
    <citation type="submission" date="2020-07" db="EMBL/GenBank/DDBJ databases">
        <authorList>
            <person name="Li M."/>
        </authorList>
    </citation>
    <scope>NUCLEOTIDE SEQUENCE [LARGE SCALE GENOMIC DNA]</scope>
    <source>
        <strain evidence="4 5">DSM 23284</strain>
    </source>
</reference>
<keyword evidence="4" id="KW-0378">Hydrolase</keyword>
<dbReference type="Proteomes" id="UP000559404">
    <property type="component" value="Unassembled WGS sequence"/>
</dbReference>
<sequence length="603" mass="64408">MTSKGARLGRLTPLVIEDCPGVLHEADGDIGVVVCDGWGYEGLCARRSWRILADQLAEAGYPVLRFDWPGMGDALAEPGDVTTLAQLERSLDRACAVMAGREGIRAVALIGLGLGAALAARRAAAHPQEVAGLVLLAPLVKGKSFLREVQAQALMIGQVTGVPPETGPGEALSIAGLGMAQALADEIRALDLSGLDLREDMPRLILARAGKAAEAKLADRLAGSPSGTAAIFAGYDDLMIDPTGSIPPFLDFERILAWFAASLPLSGQGTPARGAKGATKTRLETETFHETPCVFGPNAGLVGVWCEPSAGQHGRPVLFLNAGATPRAGWARGTAEIARALAGRGIASLRFDGADFGDSRPHPQGPAIMHYHANQRADLSAALDLLCDRYGSGAVVVGGCGGAYLALNGAVADDRIAHVIAVNLQRFLWDPRDDVAEVLRYGHAAPSGYGRKLLSRDGWRALLRRRAEVPALALYLTRTLYRRGERRFAPYLFGVLPFSRLYRRVHRNLSVLRDRPVRVELVYSEGDSGLEQLRTFFGKDSRRLGAYPNIEMVLIADADHNLTPRKARAFLLERVAAAALETAGGDRRPARAKDRDAADQPAA</sequence>
<dbReference type="InterPro" id="IPR029058">
    <property type="entry name" value="AB_hydrolase_fold"/>
</dbReference>
<dbReference type="InterPro" id="IPR000073">
    <property type="entry name" value="AB_hydrolase_1"/>
</dbReference>
<feature type="domain" description="Serine aminopeptidase S33" evidence="2">
    <location>
        <begin position="52"/>
        <end position="151"/>
    </location>
</feature>
<dbReference type="SUPFAM" id="SSF53474">
    <property type="entry name" value="alpha/beta-Hydrolases"/>
    <property type="match status" value="2"/>
</dbReference>
<evidence type="ECO:0000259" key="3">
    <source>
        <dbReference type="Pfam" id="PF12697"/>
    </source>
</evidence>
<dbReference type="InterPro" id="IPR022742">
    <property type="entry name" value="Hydrolase_4"/>
</dbReference>
<organism evidence="4 5">
    <name type="scientific">Stappia taiwanensis</name>
    <dbReference type="NCBI Taxonomy" id="992267"/>
    <lineage>
        <taxon>Bacteria</taxon>
        <taxon>Pseudomonadati</taxon>
        <taxon>Pseudomonadota</taxon>
        <taxon>Alphaproteobacteria</taxon>
        <taxon>Hyphomicrobiales</taxon>
        <taxon>Stappiaceae</taxon>
        <taxon>Stappia</taxon>
    </lineage>
</organism>
<feature type="domain" description="AB hydrolase-1" evidence="3">
    <location>
        <begin position="317"/>
        <end position="562"/>
    </location>
</feature>
<feature type="region of interest" description="Disordered" evidence="1">
    <location>
        <begin position="583"/>
        <end position="603"/>
    </location>
</feature>